<dbReference type="GO" id="GO:0016491">
    <property type="term" value="F:oxidoreductase activity"/>
    <property type="evidence" value="ECO:0007669"/>
    <property type="project" value="TreeGrafter"/>
</dbReference>
<dbReference type="PANTHER" id="PTHR43677">
    <property type="entry name" value="SHORT-CHAIN DEHYDROGENASE/REDUCTASE"/>
    <property type="match status" value="1"/>
</dbReference>
<dbReference type="Proteomes" id="UP000236333">
    <property type="component" value="Unassembled WGS sequence"/>
</dbReference>
<evidence type="ECO:0000313" key="2">
    <source>
        <dbReference type="EMBL" id="PNH07115.1"/>
    </source>
</evidence>
<proteinExistence type="predicted"/>
<sequence length="136" mass="13870">MRAIVCEGLGDARTKLGDGVLRLANDHPTPKLSPGTTRILVAAASINFPDALQIKGEYQDKPPLPFIPGSEVSGVVAEVAAGVTAFRVGDKVCAVKQGGSFAEQVVVPAGAVWKIPGGVGGRGSRVAVAKSSLKPK</sequence>
<dbReference type="InterPro" id="IPR011032">
    <property type="entry name" value="GroES-like_sf"/>
</dbReference>
<dbReference type="EMBL" id="PGGS01000196">
    <property type="protein sequence ID" value="PNH07115.1"/>
    <property type="molecule type" value="Genomic_DNA"/>
</dbReference>
<keyword evidence="3" id="KW-1185">Reference proteome</keyword>
<protein>
    <submittedName>
        <fullName evidence="2">Quinone oxidoreductase-like protein 2</fullName>
    </submittedName>
</protein>
<name>A0A2J8A3L2_9CHLO</name>
<accession>A0A2J8A3L2</accession>
<dbReference type="SUPFAM" id="SSF50129">
    <property type="entry name" value="GroES-like"/>
    <property type="match status" value="1"/>
</dbReference>
<comment type="caution">
    <text evidence="2">The sequence shown here is derived from an EMBL/GenBank/DDBJ whole genome shotgun (WGS) entry which is preliminary data.</text>
</comment>
<dbReference type="AlphaFoldDB" id="A0A2J8A3L2"/>
<dbReference type="Pfam" id="PF08240">
    <property type="entry name" value="ADH_N"/>
    <property type="match status" value="1"/>
</dbReference>
<dbReference type="OrthoDB" id="10257049at2759"/>
<dbReference type="PANTHER" id="PTHR43677:SF4">
    <property type="entry name" value="QUINONE OXIDOREDUCTASE-LIKE PROTEIN 2"/>
    <property type="match status" value="1"/>
</dbReference>
<dbReference type="Gene3D" id="3.90.180.10">
    <property type="entry name" value="Medium-chain alcohol dehydrogenases, catalytic domain"/>
    <property type="match status" value="1"/>
</dbReference>
<gene>
    <name evidence="2" type="ORF">TSOC_006447</name>
</gene>
<organism evidence="2 3">
    <name type="scientific">Tetrabaena socialis</name>
    <dbReference type="NCBI Taxonomy" id="47790"/>
    <lineage>
        <taxon>Eukaryota</taxon>
        <taxon>Viridiplantae</taxon>
        <taxon>Chlorophyta</taxon>
        <taxon>core chlorophytes</taxon>
        <taxon>Chlorophyceae</taxon>
        <taxon>CS clade</taxon>
        <taxon>Chlamydomonadales</taxon>
        <taxon>Tetrabaenaceae</taxon>
        <taxon>Tetrabaena</taxon>
    </lineage>
</organism>
<dbReference type="InterPro" id="IPR051397">
    <property type="entry name" value="Zn-ADH-like_protein"/>
</dbReference>
<evidence type="ECO:0000313" key="3">
    <source>
        <dbReference type="Proteomes" id="UP000236333"/>
    </source>
</evidence>
<dbReference type="InterPro" id="IPR013154">
    <property type="entry name" value="ADH-like_N"/>
</dbReference>
<evidence type="ECO:0000259" key="1">
    <source>
        <dbReference type="Pfam" id="PF08240"/>
    </source>
</evidence>
<reference evidence="2 3" key="1">
    <citation type="journal article" date="2017" name="Mol. Biol. Evol.">
        <title>The 4-celled Tetrabaena socialis nuclear genome reveals the essential components for genetic control of cell number at the origin of multicellularity in the volvocine lineage.</title>
        <authorList>
            <person name="Featherston J."/>
            <person name="Arakaki Y."/>
            <person name="Hanschen E.R."/>
            <person name="Ferris P.J."/>
            <person name="Michod R.E."/>
            <person name="Olson B.J.S.C."/>
            <person name="Nozaki H."/>
            <person name="Durand P.M."/>
        </authorList>
    </citation>
    <scope>NUCLEOTIDE SEQUENCE [LARGE SCALE GENOMIC DNA]</scope>
    <source>
        <strain evidence="2 3">NIES-571</strain>
    </source>
</reference>
<feature type="domain" description="Alcohol dehydrogenase-like N-terminal" evidence="1">
    <location>
        <begin position="34"/>
        <end position="116"/>
    </location>
</feature>